<dbReference type="SUPFAM" id="SSF55874">
    <property type="entry name" value="ATPase domain of HSP90 chaperone/DNA topoisomerase II/histidine kinase"/>
    <property type="match status" value="1"/>
</dbReference>
<sequence>MFFNAKSVSLLLALCIGGITSAFLSLIPDVSITGVIVGLVIAFSSSFLLTYFILEFIFFKEVGNIHRQIHELRSNQSATFDVSNELVKSSKNPISGIKSQIRDYAEMKEEEIAQLKKMERYRKEFLANISHELKTPIFATQGFILTLLDGAVNDKTVRDRFLKKAAKSLNALNILVEDLLTVSKIEAGEISMDFEVFDIQIMIVDVLEQVEQKAEKKNITVSLEVPNDDPIYVNADYNRLKQVVINLVVNGIKYNEKGGWVNVILQVHDNLVTLMVKDNGMGIPLEDQNRIFERFYRVEKSRTKKQGGSGLGLAICKHILEQHNTSITLQSEAEVGSTFSFDLNLVQDTEYENSEF</sequence>
<dbReference type="GO" id="GO:0005886">
    <property type="term" value="C:plasma membrane"/>
    <property type="evidence" value="ECO:0007669"/>
    <property type="project" value="TreeGrafter"/>
</dbReference>
<keyword evidence="5 10" id="KW-0418">Kinase</keyword>
<dbReference type="OrthoDB" id="9813151at2"/>
<dbReference type="Proteomes" id="UP000267268">
    <property type="component" value="Chromosome 1"/>
</dbReference>
<evidence type="ECO:0000256" key="3">
    <source>
        <dbReference type="ARBA" id="ARBA00022553"/>
    </source>
</evidence>
<dbReference type="AlphaFoldDB" id="A0A3S9P331"/>
<evidence type="ECO:0000256" key="5">
    <source>
        <dbReference type="ARBA" id="ARBA00022777"/>
    </source>
</evidence>
<dbReference type="EC" id="2.7.13.3" evidence="2"/>
<dbReference type="Pfam" id="PF00512">
    <property type="entry name" value="HisKA"/>
    <property type="match status" value="1"/>
</dbReference>
<dbReference type="SMART" id="SM00388">
    <property type="entry name" value="HisKA"/>
    <property type="match status" value="1"/>
</dbReference>
<reference evidence="10 11" key="1">
    <citation type="submission" date="2018-12" db="EMBL/GenBank/DDBJ databases">
        <title>Flammeovirga pectinis sp. nov., isolated from the gut of the Korean scallop, Patinopecten yessoensis.</title>
        <authorList>
            <person name="Bae J.-W."/>
            <person name="Jeong Y.-S."/>
            <person name="Kang W."/>
        </authorList>
    </citation>
    <scope>NUCLEOTIDE SEQUENCE [LARGE SCALE GENOMIC DNA]</scope>
    <source>
        <strain evidence="10 11">L12M1</strain>
    </source>
</reference>
<keyword evidence="7 8" id="KW-0472">Membrane</keyword>
<dbReference type="Pfam" id="PF02518">
    <property type="entry name" value="HATPase_c"/>
    <property type="match status" value="1"/>
</dbReference>
<dbReference type="PANTHER" id="PTHR45453:SF1">
    <property type="entry name" value="PHOSPHATE REGULON SENSOR PROTEIN PHOR"/>
    <property type="match status" value="1"/>
</dbReference>
<dbReference type="RefSeq" id="WP_126614099.1">
    <property type="nucleotide sequence ID" value="NZ_CP034562.1"/>
</dbReference>
<evidence type="ECO:0000259" key="9">
    <source>
        <dbReference type="PROSITE" id="PS50109"/>
    </source>
</evidence>
<keyword evidence="3" id="KW-0597">Phosphoprotein</keyword>
<gene>
    <name evidence="10" type="ORF">EI427_09770</name>
</gene>
<dbReference type="InterPro" id="IPR036890">
    <property type="entry name" value="HATPase_C_sf"/>
</dbReference>
<evidence type="ECO:0000256" key="7">
    <source>
        <dbReference type="ARBA" id="ARBA00023136"/>
    </source>
</evidence>
<keyword evidence="6" id="KW-0902">Two-component regulatory system</keyword>
<name>A0A3S9P331_9BACT</name>
<dbReference type="PROSITE" id="PS50109">
    <property type="entry name" value="HIS_KIN"/>
    <property type="match status" value="1"/>
</dbReference>
<evidence type="ECO:0000256" key="2">
    <source>
        <dbReference type="ARBA" id="ARBA00012438"/>
    </source>
</evidence>
<evidence type="ECO:0000313" key="10">
    <source>
        <dbReference type="EMBL" id="AZQ62518.1"/>
    </source>
</evidence>
<dbReference type="InterPro" id="IPR005467">
    <property type="entry name" value="His_kinase_dom"/>
</dbReference>
<keyword evidence="8" id="KW-1133">Transmembrane helix</keyword>
<dbReference type="FunFam" id="1.10.287.130:FF:000001">
    <property type="entry name" value="Two-component sensor histidine kinase"/>
    <property type="match status" value="1"/>
</dbReference>
<protein>
    <recommendedName>
        <fullName evidence="2">histidine kinase</fullName>
        <ecNumber evidence="2">2.7.13.3</ecNumber>
    </recommendedName>
</protein>
<dbReference type="SMART" id="SM00387">
    <property type="entry name" value="HATPase_c"/>
    <property type="match status" value="1"/>
</dbReference>
<keyword evidence="8" id="KW-0812">Transmembrane</keyword>
<dbReference type="InterPro" id="IPR050351">
    <property type="entry name" value="BphY/WalK/GraS-like"/>
</dbReference>
<keyword evidence="11" id="KW-1185">Reference proteome</keyword>
<dbReference type="GO" id="GO:0000155">
    <property type="term" value="F:phosphorelay sensor kinase activity"/>
    <property type="evidence" value="ECO:0007669"/>
    <property type="project" value="InterPro"/>
</dbReference>
<evidence type="ECO:0000256" key="4">
    <source>
        <dbReference type="ARBA" id="ARBA00022679"/>
    </source>
</evidence>
<accession>A0A3S9P331</accession>
<keyword evidence="4" id="KW-0808">Transferase</keyword>
<feature type="domain" description="Histidine kinase" evidence="9">
    <location>
        <begin position="128"/>
        <end position="347"/>
    </location>
</feature>
<dbReference type="GO" id="GO:0004721">
    <property type="term" value="F:phosphoprotein phosphatase activity"/>
    <property type="evidence" value="ECO:0007669"/>
    <property type="project" value="TreeGrafter"/>
</dbReference>
<dbReference type="Gene3D" id="3.30.565.10">
    <property type="entry name" value="Histidine kinase-like ATPase, C-terminal domain"/>
    <property type="match status" value="1"/>
</dbReference>
<feature type="transmembrane region" description="Helical" evidence="8">
    <location>
        <begin position="34"/>
        <end position="59"/>
    </location>
</feature>
<dbReference type="InterPro" id="IPR004358">
    <property type="entry name" value="Sig_transdc_His_kin-like_C"/>
</dbReference>
<dbReference type="CDD" id="cd00075">
    <property type="entry name" value="HATPase"/>
    <property type="match status" value="1"/>
</dbReference>
<dbReference type="KEGG" id="fll:EI427_09770"/>
<dbReference type="GO" id="GO:0016036">
    <property type="term" value="P:cellular response to phosphate starvation"/>
    <property type="evidence" value="ECO:0007669"/>
    <property type="project" value="TreeGrafter"/>
</dbReference>
<dbReference type="PRINTS" id="PR00344">
    <property type="entry name" value="BCTRLSENSOR"/>
</dbReference>
<evidence type="ECO:0000256" key="8">
    <source>
        <dbReference type="SAM" id="Phobius"/>
    </source>
</evidence>
<dbReference type="SUPFAM" id="SSF47384">
    <property type="entry name" value="Homodimeric domain of signal transducing histidine kinase"/>
    <property type="match status" value="1"/>
</dbReference>
<comment type="catalytic activity">
    <reaction evidence="1">
        <text>ATP + protein L-histidine = ADP + protein N-phospho-L-histidine.</text>
        <dbReference type="EC" id="2.7.13.3"/>
    </reaction>
</comment>
<dbReference type="CDD" id="cd00082">
    <property type="entry name" value="HisKA"/>
    <property type="match status" value="1"/>
</dbReference>
<dbReference type="EMBL" id="CP034562">
    <property type="protein sequence ID" value="AZQ62518.1"/>
    <property type="molecule type" value="Genomic_DNA"/>
</dbReference>
<evidence type="ECO:0000256" key="1">
    <source>
        <dbReference type="ARBA" id="ARBA00000085"/>
    </source>
</evidence>
<evidence type="ECO:0000313" key="11">
    <source>
        <dbReference type="Proteomes" id="UP000267268"/>
    </source>
</evidence>
<dbReference type="Gene3D" id="1.10.287.130">
    <property type="match status" value="1"/>
</dbReference>
<proteinExistence type="predicted"/>
<dbReference type="PANTHER" id="PTHR45453">
    <property type="entry name" value="PHOSPHATE REGULON SENSOR PROTEIN PHOR"/>
    <property type="match status" value="1"/>
</dbReference>
<dbReference type="InterPro" id="IPR036097">
    <property type="entry name" value="HisK_dim/P_sf"/>
</dbReference>
<dbReference type="InterPro" id="IPR003594">
    <property type="entry name" value="HATPase_dom"/>
</dbReference>
<organism evidence="10 11">
    <name type="scientific">Flammeovirga pectinis</name>
    <dbReference type="NCBI Taxonomy" id="2494373"/>
    <lineage>
        <taxon>Bacteria</taxon>
        <taxon>Pseudomonadati</taxon>
        <taxon>Bacteroidota</taxon>
        <taxon>Cytophagia</taxon>
        <taxon>Cytophagales</taxon>
        <taxon>Flammeovirgaceae</taxon>
        <taxon>Flammeovirga</taxon>
    </lineage>
</organism>
<dbReference type="FunFam" id="3.30.565.10:FF:000006">
    <property type="entry name" value="Sensor histidine kinase WalK"/>
    <property type="match status" value="1"/>
</dbReference>
<evidence type="ECO:0000256" key="6">
    <source>
        <dbReference type="ARBA" id="ARBA00023012"/>
    </source>
</evidence>
<dbReference type="InterPro" id="IPR003661">
    <property type="entry name" value="HisK_dim/P_dom"/>
</dbReference>